<gene>
    <name evidence="2" type="ORF">ENP55_04915</name>
</gene>
<organism evidence="2">
    <name type="scientific">Thermosphaera aggregans</name>
    <dbReference type="NCBI Taxonomy" id="54254"/>
    <lineage>
        <taxon>Archaea</taxon>
        <taxon>Thermoproteota</taxon>
        <taxon>Thermoprotei</taxon>
        <taxon>Desulfurococcales</taxon>
        <taxon>Desulfurococcaceae</taxon>
        <taxon>Thermosphaera</taxon>
    </lineage>
</organism>
<reference evidence="2" key="1">
    <citation type="journal article" date="2020" name="mSystems">
        <title>Genome- and Community-Level Interaction Insights into Carbon Utilization and Element Cycling Functions of Hydrothermarchaeota in Hydrothermal Sediment.</title>
        <authorList>
            <person name="Zhou Z."/>
            <person name="Liu Y."/>
            <person name="Xu W."/>
            <person name="Pan J."/>
            <person name="Luo Z.H."/>
            <person name="Li M."/>
        </authorList>
    </citation>
    <scope>NUCLEOTIDE SEQUENCE [LARGE SCALE GENOMIC DNA]</scope>
    <source>
        <strain evidence="2">SpSt-23</strain>
    </source>
</reference>
<keyword evidence="1" id="KW-0812">Transmembrane</keyword>
<dbReference type="EMBL" id="DSJT01000023">
    <property type="protein sequence ID" value="HEF87620.1"/>
    <property type="molecule type" value="Genomic_DNA"/>
</dbReference>
<comment type="caution">
    <text evidence="2">The sequence shown here is derived from an EMBL/GenBank/DDBJ whole genome shotgun (WGS) entry which is preliminary data.</text>
</comment>
<evidence type="ECO:0000256" key="1">
    <source>
        <dbReference type="SAM" id="Phobius"/>
    </source>
</evidence>
<protein>
    <submittedName>
        <fullName evidence="2">Uncharacterized protein</fullName>
    </submittedName>
</protein>
<keyword evidence="1" id="KW-1133">Transmembrane helix</keyword>
<accession>A0A7C2FHB5</accession>
<name>A0A7C2FHB5_9CREN</name>
<evidence type="ECO:0000313" key="2">
    <source>
        <dbReference type="EMBL" id="HEF87620.1"/>
    </source>
</evidence>
<feature type="transmembrane region" description="Helical" evidence="1">
    <location>
        <begin position="14"/>
        <end position="31"/>
    </location>
</feature>
<feature type="transmembrane region" description="Helical" evidence="1">
    <location>
        <begin position="38"/>
        <end position="58"/>
    </location>
</feature>
<dbReference type="AlphaFoldDB" id="A0A7C2FHB5"/>
<keyword evidence="1" id="KW-0472">Membrane</keyword>
<proteinExistence type="predicted"/>
<sequence length="99" mass="10918">MAIHGLGRAIEDTIEGLIFSGLVAALLNSGLIPPQYKLLFDLINMITIVSLIKALPYWETYYLLGWLIGMGLMYRSGALELWDSIPAIVGVLVLISRNI</sequence>